<comment type="caution">
    <text evidence="1">The sequence shown here is derived from an EMBL/GenBank/DDBJ whole genome shotgun (WGS) entry which is preliminary data.</text>
</comment>
<evidence type="ECO:0000313" key="2">
    <source>
        <dbReference type="Proteomes" id="UP001165074"/>
    </source>
</evidence>
<organism evidence="1 2">
    <name type="scientific">Actinoallomurus iriomotensis</name>
    <dbReference type="NCBI Taxonomy" id="478107"/>
    <lineage>
        <taxon>Bacteria</taxon>
        <taxon>Bacillati</taxon>
        <taxon>Actinomycetota</taxon>
        <taxon>Actinomycetes</taxon>
        <taxon>Streptosporangiales</taxon>
        <taxon>Thermomonosporaceae</taxon>
        <taxon>Actinoallomurus</taxon>
    </lineage>
</organism>
<dbReference type="EMBL" id="BSTK01000006">
    <property type="protein sequence ID" value="GLY86461.1"/>
    <property type="molecule type" value="Genomic_DNA"/>
</dbReference>
<evidence type="ECO:0000313" key="1">
    <source>
        <dbReference type="EMBL" id="GLY86461.1"/>
    </source>
</evidence>
<reference evidence="1" key="1">
    <citation type="submission" date="2023-03" db="EMBL/GenBank/DDBJ databases">
        <title>Actinoallomurus iriomotensis NBRC 103684.</title>
        <authorList>
            <person name="Ichikawa N."/>
            <person name="Sato H."/>
            <person name="Tonouchi N."/>
        </authorList>
    </citation>
    <scope>NUCLEOTIDE SEQUENCE</scope>
    <source>
        <strain evidence="1">NBRC 103684</strain>
    </source>
</reference>
<dbReference type="Proteomes" id="UP001165074">
    <property type="component" value="Unassembled WGS sequence"/>
</dbReference>
<name>A0A9W6S3B3_9ACTN</name>
<proteinExistence type="predicted"/>
<keyword evidence="2" id="KW-1185">Reference proteome</keyword>
<dbReference type="RefSeq" id="WP_285574547.1">
    <property type="nucleotide sequence ID" value="NZ_BSTK01000006.1"/>
</dbReference>
<gene>
    <name evidence="1" type="ORF">Airi02_043900</name>
</gene>
<dbReference type="AlphaFoldDB" id="A0A9W6S3B3"/>
<protein>
    <submittedName>
        <fullName evidence="1">Uncharacterized protein</fullName>
    </submittedName>
</protein>
<sequence length="680" mass="74064">MGGIGGEPGGGAGKLLPLASYNWWDAHLAQEFFGPDQAFRPVLFFVDSQDPECGAVGGMQPAPLGVAVSARLDWRGDPYEPVSRLTARWKKGPRDQPPPCLPLLAATVFAAAQVRARDGAGAPAYYARLAEVLRPARELDGVHRSVLQKHRGTVQQLWHELDTWLFQQGGMRGVSTVHRVATTSFIKYAMSQAVIRMSDRSALADFFAGIANAPDMPGSLLLAELKRWNSPSRRLSQRFREALNSGKDDEVLAPLLEKLAVAPVAVGSTGRGLQQIRLLIRALEDPEDGWQLRWFAAAADAAHDTLSHRRGKLYVDAAEPDTDRYVLSGDIPGIAGALEHGFSAAGEFCEVQLPSRHLLVLAAREGEAGLFEAATVDADEPFRLLFDPRGQAAARRFFSDVGERWSQPEETSEPGWYLTDEIDPPDASLFADALSTAGLNLPRTRGARRVQLRGGLRAKAASSAMRHGYLLGGEPDACFVDAGHGTGEAMLCKEADGSRRPIPVQGARLPLRGLGLTAGSYRLEFEGQSVGFSLNPLRGIPSVSTHMPKPDSSGSGRRVCVPLAGDVRFLDVHGRFHSARRPRPPRWWSARNTGLGQAARYFVDAPADAVWLVVTLPGGEPAITLLEEREPEIGAVTQAARKFWTRLILCSPQDPKRKPLWTRYRQSFLSHAAETDFRGV</sequence>
<accession>A0A9W6S3B3</accession>